<evidence type="ECO:0000256" key="1">
    <source>
        <dbReference type="ARBA" id="ARBA00009500"/>
    </source>
</evidence>
<dbReference type="EMBL" id="JAVFWL010000005">
    <property type="protein sequence ID" value="KAK6758067.1"/>
    <property type="molecule type" value="Genomic_DNA"/>
</dbReference>
<dbReference type="InterPro" id="IPR042178">
    <property type="entry name" value="Serpin_sf_1"/>
</dbReference>
<comment type="caution">
    <text evidence="4">The sequence shown here is derived from an EMBL/GenBank/DDBJ whole genome shotgun (WGS) entry which is preliminary data.</text>
</comment>
<feature type="domain" description="Serpin" evidence="3">
    <location>
        <begin position="735"/>
        <end position="1115"/>
    </location>
</feature>
<dbReference type="InterPro" id="IPR042185">
    <property type="entry name" value="Serpin_sf_2"/>
</dbReference>
<dbReference type="InterPro" id="IPR036186">
    <property type="entry name" value="Serpin_sf"/>
</dbReference>
<evidence type="ECO:0000256" key="2">
    <source>
        <dbReference type="RuleBase" id="RU000411"/>
    </source>
</evidence>
<keyword evidence="5" id="KW-1185">Reference proteome</keyword>
<dbReference type="Pfam" id="PF00079">
    <property type="entry name" value="Serpin"/>
    <property type="match status" value="3"/>
</dbReference>
<proteinExistence type="inferred from homology"/>
<reference evidence="4 5" key="1">
    <citation type="submission" date="2023-08" db="EMBL/GenBank/DDBJ databases">
        <title>A Necator americanus chromosomal reference genome.</title>
        <authorList>
            <person name="Ilik V."/>
            <person name="Petrzelkova K.J."/>
            <person name="Pardy F."/>
            <person name="Fuh T."/>
            <person name="Niatou-Singa F.S."/>
            <person name="Gouil Q."/>
            <person name="Baker L."/>
            <person name="Ritchie M.E."/>
            <person name="Jex A.R."/>
            <person name="Gazzola D."/>
            <person name="Li H."/>
            <person name="Toshio Fujiwara R."/>
            <person name="Zhan B."/>
            <person name="Aroian R.V."/>
            <person name="Pafco B."/>
            <person name="Schwarz E.M."/>
        </authorList>
    </citation>
    <scope>NUCLEOTIDE SEQUENCE [LARGE SCALE GENOMIC DNA]</scope>
    <source>
        <strain evidence="4 5">Aroian</strain>
        <tissue evidence="4">Whole animal</tissue>
    </source>
</reference>
<dbReference type="InterPro" id="IPR023796">
    <property type="entry name" value="Serpin_dom"/>
</dbReference>
<dbReference type="Proteomes" id="UP001303046">
    <property type="component" value="Unassembled WGS sequence"/>
</dbReference>
<name>A0ABR1E5V4_NECAM</name>
<dbReference type="SMART" id="SM00093">
    <property type="entry name" value="SERPIN"/>
    <property type="match status" value="3"/>
</dbReference>
<dbReference type="InterPro" id="IPR000215">
    <property type="entry name" value="Serpin_fam"/>
</dbReference>
<dbReference type="InterPro" id="IPR023795">
    <property type="entry name" value="Serpin_CS"/>
</dbReference>
<evidence type="ECO:0000313" key="4">
    <source>
        <dbReference type="EMBL" id="KAK6758067.1"/>
    </source>
</evidence>
<dbReference type="PROSITE" id="PS00284">
    <property type="entry name" value="SERPIN"/>
    <property type="match status" value="2"/>
</dbReference>
<comment type="similarity">
    <text evidence="1 2">Belongs to the serpin family.</text>
</comment>
<evidence type="ECO:0000313" key="5">
    <source>
        <dbReference type="Proteomes" id="UP001303046"/>
    </source>
</evidence>
<dbReference type="PANTHER" id="PTHR11461:SF211">
    <property type="entry name" value="GH10112P-RELATED"/>
    <property type="match status" value="1"/>
</dbReference>
<dbReference type="Gene3D" id="2.30.39.10">
    <property type="entry name" value="Alpha-1-antitrypsin, domain 1"/>
    <property type="match status" value="3"/>
</dbReference>
<organism evidence="4 5">
    <name type="scientific">Necator americanus</name>
    <name type="common">Human hookworm</name>
    <dbReference type="NCBI Taxonomy" id="51031"/>
    <lineage>
        <taxon>Eukaryota</taxon>
        <taxon>Metazoa</taxon>
        <taxon>Ecdysozoa</taxon>
        <taxon>Nematoda</taxon>
        <taxon>Chromadorea</taxon>
        <taxon>Rhabditida</taxon>
        <taxon>Rhabditina</taxon>
        <taxon>Rhabditomorpha</taxon>
        <taxon>Strongyloidea</taxon>
        <taxon>Ancylostomatidae</taxon>
        <taxon>Bunostominae</taxon>
        <taxon>Necator</taxon>
    </lineage>
</organism>
<feature type="domain" description="Serpin" evidence="3">
    <location>
        <begin position="16"/>
        <end position="349"/>
    </location>
</feature>
<evidence type="ECO:0000259" key="3">
    <source>
        <dbReference type="SMART" id="SM00093"/>
    </source>
</evidence>
<dbReference type="Gene3D" id="3.30.497.10">
    <property type="entry name" value="Antithrombin, subunit I, domain 2"/>
    <property type="match status" value="3"/>
</dbReference>
<dbReference type="PANTHER" id="PTHR11461">
    <property type="entry name" value="SERINE PROTEASE INHIBITOR, SERPIN"/>
    <property type="match status" value="1"/>
</dbReference>
<dbReference type="SUPFAM" id="SSF56574">
    <property type="entry name" value="Serpins"/>
    <property type="match status" value="3"/>
</dbReference>
<sequence length="1115" mass="125926">MVAPISTNDAFLNAEMDFGLNMLRQSPTTEQLVVSPISIIFALAMVQAGARGKTKTQINQVISNGATDEEIINYYSSLSKDIPISNEEVETRMANAFFLNKEFSIEKQYADAISGNYSAKVEALDFRNAKQTAQKIDKFVSDATMDRIKDIVTESTVEGADSLIINAIYFHGKWQRAFDKEYSKNGTFHSSTVKQKEIEYMNGNRVVQYYAEDEDMQVLSLPYFDTSYAFNILLPKKRFGLEELRRKLNGTSIKRVFSQLKLTKLEKISIPKMKIETDYKLKEALMAIGVTEMFSHSAELTGITRSAPLKVSRAAHKALIEVDEEGTTAAAATSFRAVTRSFIPQTSSKMAVYHYSQNQSSMFWDVETDFGLKMLRQSSTHESCVVSPISVILALATIQIGAKGLTKTQISKAISKGASDKDIFLFYSNLSEQVMYSRSEAKMRIANGLFIDGKKFVVRKSYDRVAIEKFSARVRALQFSRREETTRKIETFLSRRTAGRIKHMHSSIKDALSVVLSAAYFTSQWEHSFVKATNSFGTFYHEESVKRKVEYMNVLNEKRYYAETEDMQVLSLRYKDTSYALNIFLSKDRFGFDALRTKLSGSLIQHSLSQLKATYMKISIPKIKIESEFKLKSVLKSMGISELFSDHCDLTGITKTSQLKISSAEHRAVLEVTEDGTSEEGVQTYFKPTLPPTITVQPISFIADHPFIFVLTKDRNPLFIGQYVMFLRAETDFGLTMLRQSSISESVVISPVSVILALATIQIGAKGVTKTQISNAISQGASDVDIFKYYSRLSENVQHSRHGAKMRIANGLFVDGKKFVVRKKYEKVIIEKFASKVRSLRFWKREETNQRIDAFVSRGTAGRIKHINTSSSIKDALSLMISAAYFTSKWEHSFAKGSNTFGEFYYGENIKRRASLWIQPPPASFRNRKTESSLLGVLQVEYMHIFNEKRYYTENENMQLLSLRYKDTSYALNIFLPKKRNGFDALRSQLSGSLIQRSFSQLQSTYMTISLPKIKIETEFKLKSALRALGISELFSDKCDLSGITKTSQLKISSTAHKAIIEVAEDGTGEGESNSNYLPAVAPTEAHRAIEFIADHPFIFVLSKDLNPLFIGQYV</sequence>
<gene>
    <name evidence="4" type="primary">Necator_chrV.g20510</name>
    <name evidence="4" type="ORF">RB195_015717</name>
</gene>
<feature type="domain" description="Serpin" evidence="3">
    <location>
        <begin position="372"/>
        <end position="726"/>
    </location>
</feature>
<protein>
    <recommendedName>
        <fullName evidence="3">Serpin domain-containing protein</fullName>
    </recommendedName>
</protein>
<accession>A0ABR1E5V4</accession>